<feature type="region of interest" description="Disordered" evidence="9">
    <location>
        <begin position="840"/>
        <end position="924"/>
    </location>
</feature>
<dbReference type="InterPro" id="IPR029006">
    <property type="entry name" value="ADF-H/Gelsolin-like_dom_sf"/>
</dbReference>
<dbReference type="Pfam" id="PF00626">
    <property type="entry name" value="Gelsolin"/>
    <property type="match status" value="6"/>
</dbReference>
<evidence type="ECO:0000256" key="8">
    <source>
        <dbReference type="ARBA" id="ARBA00023212"/>
    </source>
</evidence>
<keyword evidence="3" id="KW-0117">Actin capping</keyword>
<reference evidence="11 12" key="1">
    <citation type="submission" date="2024-08" db="EMBL/GenBank/DDBJ databases">
        <title>Insights into the chromosomal genome structure of Flemingia macrophylla.</title>
        <authorList>
            <person name="Ding Y."/>
            <person name="Zhao Y."/>
            <person name="Bi W."/>
            <person name="Wu M."/>
            <person name="Zhao G."/>
            <person name="Gong Y."/>
            <person name="Li W."/>
            <person name="Zhang P."/>
        </authorList>
    </citation>
    <scope>NUCLEOTIDE SEQUENCE [LARGE SCALE GENOMIC DNA]</scope>
    <source>
        <strain evidence="11">DYQJB</strain>
        <tissue evidence="11">Leaf</tissue>
    </source>
</reference>
<dbReference type="InterPro" id="IPR003128">
    <property type="entry name" value="Villin_headpiece"/>
</dbReference>
<dbReference type="FunFam" id="3.40.20.10:FF:000001">
    <property type="entry name" value="Gelsolin"/>
    <property type="match status" value="1"/>
</dbReference>
<dbReference type="PROSITE" id="PS51089">
    <property type="entry name" value="HP"/>
    <property type="match status" value="1"/>
</dbReference>
<dbReference type="CDD" id="cd11290">
    <property type="entry name" value="gelsolin_S1_like"/>
    <property type="match status" value="1"/>
</dbReference>
<dbReference type="FunFam" id="3.40.20.10:FF:000033">
    <property type="entry name" value="Villin-4"/>
    <property type="match status" value="1"/>
</dbReference>
<dbReference type="FunFam" id="3.40.20.10:FF:000028">
    <property type="entry name" value="Villin-like 1"/>
    <property type="match status" value="1"/>
</dbReference>
<sequence>MSSATKVLDPAFQGVGQKIGTEIWRIENFQPVPLPRSEYGKFYTGDSYIILQTTQNKGGAYVYDVHFWIGKDTSQDEAGTAAIKTVELDATLGGRAVQHREIQGHESDKFLSYFKPCIIPLEGGVASGFRKPEEEEFETRLYVCRGKRVVRIKQVPFARSSLNHDDVFILDTQNKIYQFNGANSNIQERAKALEVIQLLKEKYHEGKCDVAIVDDGKLDTESDSGEFWVLFGGFAPIGKKIIGEDDIVPETIPAQLYSIADGEVKPVDGELLKSLLENNKCYLLDSGVEVFVWVGRVTQVEERKAACQAAEEFLTSQKRPKSTRITRIIQGYETHSFKSNFDSWPSGSSTTGADEGRGKVAAMLKQQGMGVKGVAKSTPVIDEIPPLLEGGGKLEVWKINGSAKTPLPKEDIGKFYSGDCYIVLYTYHSSERKEDYYLCCWFGKSSIEEDQRMAIRLANTMFNSLKGRPVQGRIFDGKEPPQFIALFHPMVILKGGLSSGYKKFIADKGLPDETYTAESIALIRISGTSIHNNKVVQVDAVAASLNSTECFVLQSGSSVFTWHGNQCSLEQQQLAAKVAEFLRPGVPLKHAKEGTETSAFWFAVGGKQSYTNKKVTNDIVRDPHLFTFSFNRGTLQLEEVYNFSQDDLLTEDILILDTHAEVFLWIGQCVDPKEKQNAFEIAQKYIDKAASLEGLSPHVPLYKVTEGNEPCFFTTYFSWDHAKAMVPGNSFQKKVSLLFGIGQPVEEKSNGSSHGGPRQRAEALAALNNAFNSSPETTSSLGKSNGLNQGGPRQRAEALAALNSAFNSSSGTKIYTPRASGKSAGSQRAAAVAALSSVLTAEKKKPAPETETSPVGSTSPIVENSNFDTKSESTPSETEVVEEVAEAKVTEEVTPETGTNEDSEPKEENVEDGNDSENSQNFFSYEQLKTKSGSVVSGIDLKRREAYLSDKEFETVFGMSKEAFSRLPRWKQDMLKRKVDLF</sequence>
<keyword evidence="8" id="KW-0206">Cytoskeleton</keyword>
<feature type="compositionally biased region" description="Polar residues" evidence="9">
    <location>
        <begin position="772"/>
        <end position="787"/>
    </location>
</feature>
<keyword evidence="12" id="KW-1185">Reference proteome</keyword>
<dbReference type="InterPro" id="IPR036886">
    <property type="entry name" value="Villin_headpiece_dom_sf"/>
</dbReference>
<evidence type="ECO:0000313" key="11">
    <source>
        <dbReference type="EMBL" id="KAL2320742.1"/>
    </source>
</evidence>
<dbReference type="SUPFAM" id="SSF55753">
    <property type="entry name" value="Actin depolymerizing proteins"/>
    <property type="match status" value="6"/>
</dbReference>
<dbReference type="PANTHER" id="PTHR11977">
    <property type="entry name" value="VILLIN"/>
    <property type="match status" value="1"/>
</dbReference>
<dbReference type="Gene3D" id="3.40.20.10">
    <property type="entry name" value="Severin"/>
    <property type="match status" value="6"/>
</dbReference>
<dbReference type="CDD" id="cd11292">
    <property type="entry name" value="gelsolin_S3_like"/>
    <property type="match status" value="1"/>
</dbReference>
<keyword evidence="5" id="KW-0677">Repeat</keyword>
<keyword evidence="7" id="KW-0009">Actin-binding</keyword>
<dbReference type="FunFam" id="3.40.20.10:FF:000039">
    <property type="entry name" value="Villin-4"/>
    <property type="match status" value="1"/>
</dbReference>
<dbReference type="FunFam" id="3.40.20.10:FF:000038">
    <property type="entry name" value="Villin-like 1"/>
    <property type="match status" value="1"/>
</dbReference>
<dbReference type="CDD" id="cd11288">
    <property type="entry name" value="gelsolin_S5_like"/>
    <property type="match status" value="1"/>
</dbReference>
<dbReference type="Proteomes" id="UP001603857">
    <property type="component" value="Unassembled WGS sequence"/>
</dbReference>
<dbReference type="GO" id="GO:0051014">
    <property type="term" value="P:actin filament severing"/>
    <property type="evidence" value="ECO:0007669"/>
    <property type="project" value="UniProtKB-ARBA"/>
</dbReference>
<feature type="domain" description="HP" evidence="10">
    <location>
        <begin position="917"/>
        <end position="982"/>
    </location>
</feature>
<keyword evidence="6" id="KW-0106">Calcium</keyword>
<evidence type="ECO:0000256" key="7">
    <source>
        <dbReference type="ARBA" id="ARBA00023203"/>
    </source>
</evidence>
<gene>
    <name evidence="11" type="ORF">Fmac_029711</name>
</gene>
<evidence type="ECO:0000313" key="12">
    <source>
        <dbReference type="Proteomes" id="UP001603857"/>
    </source>
</evidence>
<dbReference type="GO" id="GO:0051015">
    <property type="term" value="F:actin filament binding"/>
    <property type="evidence" value="ECO:0007669"/>
    <property type="project" value="UniProtKB-ARBA"/>
</dbReference>
<evidence type="ECO:0000256" key="9">
    <source>
        <dbReference type="SAM" id="MobiDB-lite"/>
    </source>
</evidence>
<dbReference type="GO" id="GO:0051693">
    <property type="term" value="P:actin filament capping"/>
    <property type="evidence" value="ECO:0007669"/>
    <property type="project" value="UniProtKB-KW"/>
</dbReference>
<dbReference type="CDD" id="cd11289">
    <property type="entry name" value="gelsolin_S2_like"/>
    <property type="match status" value="1"/>
</dbReference>
<dbReference type="Gene3D" id="1.10.950.10">
    <property type="entry name" value="Villin headpiece domain"/>
    <property type="match status" value="1"/>
</dbReference>
<dbReference type="PRINTS" id="PR00597">
    <property type="entry name" value="GELSOLIN"/>
</dbReference>
<comment type="caution">
    <text evidence="11">The sequence shown here is derived from an EMBL/GenBank/DDBJ whole genome shotgun (WGS) entry which is preliminary data.</text>
</comment>
<dbReference type="SMART" id="SM00153">
    <property type="entry name" value="VHP"/>
    <property type="match status" value="1"/>
</dbReference>
<evidence type="ECO:0000256" key="5">
    <source>
        <dbReference type="ARBA" id="ARBA00022737"/>
    </source>
</evidence>
<dbReference type="InterPro" id="IPR007122">
    <property type="entry name" value="Villin/Gelsolin"/>
</dbReference>
<dbReference type="GO" id="GO:0007015">
    <property type="term" value="P:actin filament organization"/>
    <property type="evidence" value="ECO:0007669"/>
    <property type="project" value="UniProtKB-ARBA"/>
</dbReference>
<dbReference type="EMBL" id="JBGMDY010000010">
    <property type="protein sequence ID" value="KAL2320742.1"/>
    <property type="molecule type" value="Genomic_DNA"/>
</dbReference>
<accession>A0ABD1LB34</accession>
<dbReference type="CDD" id="cd11291">
    <property type="entry name" value="gelsolin_S6_like"/>
    <property type="match status" value="1"/>
</dbReference>
<dbReference type="AlphaFoldDB" id="A0ABD1LB34"/>
<dbReference type="SMART" id="SM00262">
    <property type="entry name" value="GEL"/>
    <property type="match status" value="6"/>
</dbReference>
<feature type="compositionally biased region" description="Acidic residues" evidence="9">
    <location>
        <begin position="899"/>
        <end position="915"/>
    </location>
</feature>
<evidence type="ECO:0000256" key="1">
    <source>
        <dbReference type="ARBA" id="ARBA00004245"/>
    </source>
</evidence>
<evidence type="ECO:0000256" key="2">
    <source>
        <dbReference type="ARBA" id="ARBA00008418"/>
    </source>
</evidence>
<feature type="compositionally biased region" description="Polar residues" evidence="9">
    <location>
        <begin position="850"/>
        <end position="868"/>
    </location>
</feature>
<dbReference type="SUPFAM" id="SSF47050">
    <property type="entry name" value="VHP, Villin headpiece domain"/>
    <property type="match status" value="1"/>
</dbReference>
<name>A0ABD1LB34_9FABA</name>
<dbReference type="FunFam" id="3.40.20.10:FF:000002">
    <property type="entry name" value="Gelsolin"/>
    <property type="match status" value="1"/>
</dbReference>
<dbReference type="Pfam" id="PF02209">
    <property type="entry name" value="VHP"/>
    <property type="match status" value="1"/>
</dbReference>
<dbReference type="PANTHER" id="PTHR11977:SF51">
    <property type="entry name" value="PROTEIN FLIGHTLESS-1 HOMOLOG"/>
    <property type="match status" value="1"/>
</dbReference>
<dbReference type="GO" id="GO:0005856">
    <property type="term" value="C:cytoskeleton"/>
    <property type="evidence" value="ECO:0007669"/>
    <property type="project" value="UniProtKB-SubCell"/>
</dbReference>
<evidence type="ECO:0000256" key="3">
    <source>
        <dbReference type="ARBA" id="ARBA00022467"/>
    </source>
</evidence>
<dbReference type="CDD" id="cd11293">
    <property type="entry name" value="gelsolin_S4_like"/>
    <property type="match status" value="1"/>
</dbReference>
<proteinExistence type="inferred from homology"/>
<comment type="similarity">
    <text evidence="2">Belongs to the villin/gelsolin family.</text>
</comment>
<evidence type="ECO:0000256" key="4">
    <source>
        <dbReference type="ARBA" id="ARBA00022490"/>
    </source>
</evidence>
<organism evidence="11 12">
    <name type="scientific">Flemingia macrophylla</name>
    <dbReference type="NCBI Taxonomy" id="520843"/>
    <lineage>
        <taxon>Eukaryota</taxon>
        <taxon>Viridiplantae</taxon>
        <taxon>Streptophyta</taxon>
        <taxon>Embryophyta</taxon>
        <taxon>Tracheophyta</taxon>
        <taxon>Spermatophyta</taxon>
        <taxon>Magnoliopsida</taxon>
        <taxon>eudicotyledons</taxon>
        <taxon>Gunneridae</taxon>
        <taxon>Pentapetalae</taxon>
        <taxon>rosids</taxon>
        <taxon>fabids</taxon>
        <taxon>Fabales</taxon>
        <taxon>Fabaceae</taxon>
        <taxon>Papilionoideae</taxon>
        <taxon>50 kb inversion clade</taxon>
        <taxon>NPAAA clade</taxon>
        <taxon>indigoferoid/millettioid clade</taxon>
        <taxon>Phaseoleae</taxon>
        <taxon>Flemingia</taxon>
    </lineage>
</organism>
<evidence type="ECO:0000259" key="10">
    <source>
        <dbReference type="PROSITE" id="PS51089"/>
    </source>
</evidence>
<keyword evidence="4" id="KW-0963">Cytoplasm</keyword>
<protein>
    <recommendedName>
        <fullName evidence="10">HP domain-containing protein</fullName>
    </recommendedName>
</protein>
<comment type="subcellular location">
    <subcellularLocation>
        <location evidence="1">Cytoplasm</location>
        <location evidence="1">Cytoskeleton</location>
    </subcellularLocation>
</comment>
<feature type="region of interest" description="Disordered" evidence="9">
    <location>
        <begin position="772"/>
        <end position="794"/>
    </location>
</feature>
<evidence type="ECO:0000256" key="6">
    <source>
        <dbReference type="ARBA" id="ARBA00022837"/>
    </source>
</evidence>
<dbReference type="InterPro" id="IPR007123">
    <property type="entry name" value="Gelsolin-like_dom"/>
</dbReference>